<name>A0A2I1DBD4_ASPC2</name>
<dbReference type="RefSeq" id="XP_024695767.1">
    <property type="nucleotide sequence ID" value="XM_024840865.1"/>
</dbReference>
<dbReference type="EMBL" id="MSFM01000002">
    <property type="protein sequence ID" value="PKY07173.1"/>
    <property type="molecule type" value="Genomic_DNA"/>
</dbReference>
<gene>
    <name evidence="1" type="ORF">P168DRAFT_324609</name>
</gene>
<dbReference type="OrthoDB" id="3259529at2759"/>
<keyword evidence="2" id="KW-1185">Reference proteome</keyword>
<dbReference type="GeneID" id="36548389"/>
<proteinExistence type="predicted"/>
<dbReference type="Proteomes" id="UP000234254">
    <property type="component" value="Unassembled WGS sequence"/>
</dbReference>
<evidence type="ECO:0000313" key="2">
    <source>
        <dbReference type="Proteomes" id="UP000234254"/>
    </source>
</evidence>
<accession>A0A2I1DBD4</accession>
<sequence length="229" mass="25729">MLQERLNDAAIALNYHLTQNQTPHGIFGGYAITVLGKTRETDNIDCLASITKHECITLLNGKSGFVAKPRPRQDWIQFEWSEESGEPGSPIRVKIICEMFGGAKYNMSGVQPISRSVEGRYFRKGPCCLLDPFLIFKGKVCVAASRSKSRDFEDIQWLADRYGPVIRERWREIKPRYIGFAMRRHPELEHLFGQLQVDISEAKAFVHGVPTPSAVTEPAVGEAHEGLLG</sequence>
<dbReference type="AlphaFoldDB" id="A0A2I1DBD4"/>
<reference evidence="1" key="1">
    <citation type="submission" date="2016-12" db="EMBL/GenBank/DDBJ databases">
        <title>The genomes of Aspergillus section Nigri reveals drivers in fungal speciation.</title>
        <authorList>
            <consortium name="DOE Joint Genome Institute"/>
            <person name="Vesth T.C."/>
            <person name="Nybo J."/>
            <person name="Theobald S."/>
            <person name="Brandl J."/>
            <person name="Frisvad J.C."/>
            <person name="Nielsen K.F."/>
            <person name="Lyhne E.K."/>
            <person name="Kogle M.E."/>
            <person name="Kuo A."/>
            <person name="Riley R."/>
            <person name="Clum A."/>
            <person name="Nolan M."/>
            <person name="Lipzen A."/>
            <person name="Salamov A."/>
            <person name="Henrissat B."/>
            <person name="Wiebenga A."/>
            <person name="De vries R.P."/>
            <person name="Grigoriev I.V."/>
            <person name="Mortensen U.H."/>
            <person name="Andersen M.R."/>
            <person name="Baker S.E."/>
        </authorList>
    </citation>
    <scope>NUCLEOTIDE SEQUENCE</scope>
    <source>
        <strain evidence="1">IBT 28561</strain>
    </source>
</reference>
<protein>
    <submittedName>
        <fullName evidence="1">Uncharacterized protein</fullName>
    </submittedName>
</protein>
<dbReference type="VEuPathDB" id="FungiDB:P168DRAFT_324609"/>
<evidence type="ECO:0000313" key="1">
    <source>
        <dbReference type="EMBL" id="PKY07173.1"/>
    </source>
</evidence>
<organism evidence="1 2">
    <name type="scientific">Aspergillus campestris (strain IBT 28561)</name>
    <dbReference type="NCBI Taxonomy" id="1392248"/>
    <lineage>
        <taxon>Eukaryota</taxon>
        <taxon>Fungi</taxon>
        <taxon>Dikarya</taxon>
        <taxon>Ascomycota</taxon>
        <taxon>Pezizomycotina</taxon>
        <taxon>Eurotiomycetes</taxon>
        <taxon>Eurotiomycetidae</taxon>
        <taxon>Eurotiales</taxon>
        <taxon>Aspergillaceae</taxon>
        <taxon>Aspergillus</taxon>
        <taxon>Aspergillus subgen. Circumdati</taxon>
    </lineage>
</organism>
<comment type="caution">
    <text evidence="1">The sequence shown here is derived from an EMBL/GenBank/DDBJ whole genome shotgun (WGS) entry which is preliminary data.</text>
</comment>